<protein>
    <submittedName>
        <fullName evidence="3">SDR family oxidoreductase</fullName>
    </submittedName>
</protein>
<evidence type="ECO:0000256" key="2">
    <source>
        <dbReference type="ARBA" id="ARBA00023002"/>
    </source>
</evidence>
<dbReference type="InterPro" id="IPR020904">
    <property type="entry name" value="Sc_DH/Rdtase_CS"/>
</dbReference>
<dbReference type="PRINTS" id="PR00080">
    <property type="entry name" value="SDRFAMILY"/>
</dbReference>
<gene>
    <name evidence="3" type="ORF">K1W69_16180</name>
</gene>
<keyword evidence="4" id="KW-1185">Reference proteome</keyword>
<accession>A0AAE3D2F3</accession>
<dbReference type="AlphaFoldDB" id="A0AAE3D2F3"/>
<evidence type="ECO:0000313" key="3">
    <source>
        <dbReference type="EMBL" id="MBW8638736.1"/>
    </source>
</evidence>
<dbReference type="CDD" id="cd05233">
    <property type="entry name" value="SDR_c"/>
    <property type="match status" value="1"/>
</dbReference>
<dbReference type="InterPro" id="IPR036291">
    <property type="entry name" value="NAD(P)-bd_dom_sf"/>
</dbReference>
<sequence length="259" mass="27292">MDRDYLKGLRVLVNAAGGGLGNITARRFAAGGAQVFVSDVDADAVKALEADCEGIVSVPGDAGDEGSVLEIFNTVTQNAGGLDVLINNIGIAGPTCRAEDLSLDDWNESLRVNVTSHFLFARSAIPLMKAQKSGLIVNVSSGSAKVGLPLRLPYVVSKGAVLSLTMNLARELGPDGIRVNAILPGPIRGDRIQRVIDAKADALGMDPEDLAAAMLRYVSMRTLIDPEDISAMIEFLASPHGKHVSGQFIGVDGNVEWEE</sequence>
<comment type="similarity">
    <text evidence="1">Belongs to the short-chain dehydrogenases/reductases (SDR) family.</text>
</comment>
<dbReference type="PANTHER" id="PTHR43669:SF3">
    <property type="entry name" value="ALCOHOL DEHYDROGENASE, PUTATIVE (AFU_ORTHOLOGUE AFUA_3G03445)-RELATED"/>
    <property type="match status" value="1"/>
</dbReference>
<dbReference type="SUPFAM" id="SSF51735">
    <property type="entry name" value="NAD(P)-binding Rossmann-fold domains"/>
    <property type="match status" value="1"/>
</dbReference>
<dbReference type="PANTHER" id="PTHR43669">
    <property type="entry name" value="5-KETO-D-GLUCONATE 5-REDUCTASE"/>
    <property type="match status" value="1"/>
</dbReference>
<dbReference type="InterPro" id="IPR002347">
    <property type="entry name" value="SDR_fam"/>
</dbReference>
<dbReference type="GO" id="GO:0016491">
    <property type="term" value="F:oxidoreductase activity"/>
    <property type="evidence" value="ECO:0007669"/>
    <property type="project" value="UniProtKB-KW"/>
</dbReference>
<keyword evidence="2" id="KW-0560">Oxidoreductase</keyword>
<dbReference type="Pfam" id="PF13561">
    <property type="entry name" value="adh_short_C2"/>
    <property type="match status" value="1"/>
</dbReference>
<dbReference type="Gene3D" id="3.40.50.720">
    <property type="entry name" value="NAD(P)-binding Rossmann-like Domain"/>
    <property type="match status" value="1"/>
</dbReference>
<organism evidence="3 4">
    <name type="scientific">Flavimaribacter sediminis</name>
    <dbReference type="NCBI Taxonomy" id="2865987"/>
    <lineage>
        <taxon>Bacteria</taxon>
        <taxon>Pseudomonadati</taxon>
        <taxon>Pseudomonadota</taxon>
        <taxon>Alphaproteobacteria</taxon>
        <taxon>Hyphomicrobiales</taxon>
        <taxon>Rhizobiaceae</taxon>
        <taxon>Flavimaribacter</taxon>
    </lineage>
</organism>
<dbReference type="PROSITE" id="PS00061">
    <property type="entry name" value="ADH_SHORT"/>
    <property type="match status" value="1"/>
</dbReference>
<comment type="caution">
    <text evidence="3">The sequence shown here is derived from an EMBL/GenBank/DDBJ whole genome shotgun (WGS) entry which is preliminary data.</text>
</comment>
<dbReference type="Proteomes" id="UP001196509">
    <property type="component" value="Unassembled WGS sequence"/>
</dbReference>
<reference evidence="3" key="1">
    <citation type="submission" date="2021-08" db="EMBL/GenBank/DDBJ databases">
        <title>Hoeflea bacterium WL0058 sp. nov., isolated from the sediment.</title>
        <authorList>
            <person name="Wang L."/>
            <person name="Zhang D."/>
        </authorList>
    </citation>
    <scope>NUCLEOTIDE SEQUENCE</scope>
    <source>
        <strain evidence="3">WL0058</strain>
    </source>
</reference>
<evidence type="ECO:0000256" key="1">
    <source>
        <dbReference type="ARBA" id="ARBA00006484"/>
    </source>
</evidence>
<dbReference type="RefSeq" id="WP_220229470.1">
    <property type="nucleotide sequence ID" value="NZ_JAICBX010000003.1"/>
</dbReference>
<name>A0AAE3D2F3_9HYPH</name>
<dbReference type="EMBL" id="JAICBX010000003">
    <property type="protein sequence ID" value="MBW8638736.1"/>
    <property type="molecule type" value="Genomic_DNA"/>
</dbReference>
<dbReference type="FunFam" id="3.40.50.720:FF:000084">
    <property type="entry name" value="Short-chain dehydrogenase reductase"/>
    <property type="match status" value="1"/>
</dbReference>
<evidence type="ECO:0000313" key="4">
    <source>
        <dbReference type="Proteomes" id="UP001196509"/>
    </source>
</evidence>
<dbReference type="PRINTS" id="PR00081">
    <property type="entry name" value="GDHRDH"/>
</dbReference>
<proteinExistence type="inferred from homology"/>